<feature type="compositionally biased region" description="Basic and acidic residues" evidence="1">
    <location>
        <begin position="71"/>
        <end position="82"/>
    </location>
</feature>
<reference evidence="2 3" key="1">
    <citation type="submission" date="2014-11" db="EMBL/GenBank/DDBJ databases">
        <authorList>
            <person name="Zhu J."/>
            <person name="Qi W."/>
            <person name="Song R."/>
        </authorList>
    </citation>
    <scope>NUCLEOTIDE SEQUENCE [LARGE SCALE GENOMIC DNA]</scope>
</reference>
<accession>A0A0G4EFL0</accession>
<organism evidence="2 3">
    <name type="scientific">Vitrella brassicaformis (strain CCMP3155)</name>
    <dbReference type="NCBI Taxonomy" id="1169540"/>
    <lineage>
        <taxon>Eukaryota</taxon>
        <taxon>Sar</taxon>
        <taxon>Alveolata</taxon>
        <taxon>Colpodellida</taxon>
        <taxon>Vitrellaceae</taxon>
        <taxon>Vitrella</taxon>
    </lineage>
</organism>
<feature type="region of interest" description="Disordered" evidence="1">
    <location>
        <begin position="161"/>
        <end position="203"/>
    </location>
</feature>
<dbReference type="Proteomes" id="UP000041254">
    <property type="component" value="Unassembled WGS sequence"/>
</dbReference>
<keyword evidence="3" id="KW-1185">Reference proteome</keyword>
<evidence type="ECO:0000313" key="3">
    <source>
        <dbReference type="Proteomes" id="UP000041254"/>
    </source>
</evidence>
<protein>
    <submittedName>
        <fullName evidence="2">Uncharacterized protein</fullName>
    </submittedName>
</protein>
<proteinExistence type="predicted"/>
<feature type="region of interest" description="Disordered" evidence="1">
    <location>
        <begin position="803"/>
        <end position="822"/>
    </location>
</feature>
<evidence type="ECO:0000256" key="1">
    <source>
        <dbReference type="SAM" id="MobiDB-lite"/>
    </source>
</evidence>
<sequence>MVTLEHHLVEPHHQSEYLVVEPRHQMCADCMELNGTPGKSLLLGEFVGSFGSGSAQMSAPAEKRKKQGHTASHDNEAEDVRSPGDGGSMQEGNDDTAGRKVAGLCDLEAVHLSQLSPLFTTIERLPISAICKDMHTKATDTTTGMYRDLTITKGEHSVWKSIKQPAARDTDEESDEDPSRPPSPKSKPSKDKDKGKYTPQLKKRMGRLQTVNIDATRGLIPFTVDLLEASKWTLKHIHIDNPPTGQYGRRDKVKGPAASSSVVVFDSVEELRVTNDEWIDKFMSSGWVFSALEKLSVGHVYAEADKGRVCFRRHNSRACSLLPSLTHIVSTSPQLTSVKAWNIDTVDGADWRAFTAAVAKCPKLTSIEGLTILSAKDIRLSYNESEDETSTDLSVLKTPVYDSLGLLKAALDTNWNKDNMKGVPKTLTFNHRFTLGADFSRQLTDRSGPNHFTLPDLLTWAPGVACSIEWLPRADNREAFSDEGKGWIMDTVIDCSTEVPEAPPAPHGVTAETVEKVTSTCKKVALSCGGSPLHGTWGALLSFPEATHLAVGAEDAYRPPPASKMVNSIPEFLLDTTEAHEEGNSRCLPSIEHFHAQVLRSNSNRHEGLPSGAAARKLEGLMGSLKRVREASFFVSALSDLSRCISYFSGLHHPLDKLEVKIDDMTADMLADAAHECEAGLSYPQVNSLTVDGGCARLKRDHVRNLLSLILSIRPTRVSLTVDMSTDDLVGDVDSDEEGMGAHNYGWYGPEHPEPALAAFCVECVARVGATYTVLESDHEVDGDGVDDSFMNTLVLKLELKGSTRKGRSKAKAKPKKANKKD</sequence>
<dbReference type="PhylomeDB" id="A0A0G4EFL0"/>
<dbReference type="VEuPathDB" id="CryptoDB:Vbra_7243"/>
<dbReference type="InParanoid" id="A0A0G4EFL0"/>
<evidence type="ECO:0000313" key="2">
    <source>
        <dbReference type="EMBL" id="CEL94517.1"/>
    </source>
</evidence>
<gene>
    <name evidence="2" type="ORF">Vbra_7243</name>
</gene>
<feature type="region of interest" description="Disordered" evidence="1">
    <location>
        <begin position="53"/>
        <end position="97"/>
    </location>
</feature>
<dbReference type="AlphaFoldDB" id="A0A0G4EFL0"/>
<dbReference type="EMBL" id="CDMY01000221">
    <property type="protein sequence ID" value="CEL94517.1"/>
    <property type="molecule type" value="Genomic_DNA"/>
</dbReference>
<name>A0A0G4EFL0_VITBC</name>